<reference evidence="2 3" key="1">
    <citation type="submission" date="2021-06" db="EMBL/GenBank/DDBJ databases">
        <authorList>
            <person name="Palmer J.M."/>
        </authorList>
    </citation>
    <scope>NUCLEOTIDE SEQUENCE [LARGE SCALE GENOMIC DNA]</scope>
    <source>
        <strain evidence="2 3">GA_2019</strain>
        <tissue evidence="2">Muscle</tissue>
    </source>
</reference>
<sequence length="131" mass="15099">MPPLLSLFKYINSCKTLHRKHPPQFVAFIRFKRTSNDITLLQCCAVHERCQSFPVITEEVSTGRSRHHHGVTAGIFLNIPGSYLCKWTFALSDSGSQFLFVCFPWDTEDFPDASRPEKSKEKRTEEVVYES</sequence>
<comment type="caution">
    <text evidence="2">The sequence shown here is derived from an EMBL/GenBank/DDBJ whole genome shotgun (WGS) entry which is preliminary data.</text>
</comment>
<evidence type="ECO:0000313" key="3">
    <source>
        <dbReference type="Proteomes" id="UP001476798"/>
    </source>
</evidence>
<protein>
    <submittedName>
        <fullName evidence="2">Uncharacterized protein</fullName>
    </submittedName>
</protein>
<feature type="compositionally biased region" description="Basic and acidic residues" evidence="1">
    <location>
        <begin position="112"/>
        <end position="131"/>
    </location>
</feature>
<name>A0ABV0PVD3_9TELE</name>
<feature type="region of interest" description="Disordered" evidence="1">
    <location>
        <begin position="108"/>
        <end position="131"/>
    </location>
</feature>
<organism evidence="2 3">
    <name type="scientific">Goodea atripinnis</name>
    <dbReference type="NCBI Taxonomy" id="208336"/>
    <lineage>
        <taxon>Eukaryota</taxon>
        <taxon>Metazoa</taxon>
        <taxon>Chordata</taxon>
        <taxon>Craniata</taxon>
        <taxon>Vertebrata</taxon>
        <taxon>Euteleostomi</taxon>
        <taxon>Actinopterygii</taxon>
        <taxon>Neopterygii</taxon>
        <taxon>Teleostei</taxon>
        <taxon>Neoteleostei</taxon>
        <taxon>Acanthomorphata</taxon>
        <taxon>Ovalentaria</taxon>
        <taxon>Atherinomorphae</taxon>
        <taxon>Cyprinodontiformes</taxon>
        <taxon>Goodeidae</taxon>
        <taxon>Goodea</taxon>
    </lineage>
</organism>
<dbReference type="EMBL" id="JAHRIO010090182">
    <property type="protein sequence ID" value="MEQ2187472.1"/>
    <property type="molecule type" value="Genomic_DNA"/>
</dbReference>
<keyword evidence="3" id="KW-1185">Reference proteome</keyword>
<evidence type="ECO:0000256" key="1">
    <source>
        <dbReference type="SAM" id="MobiDB-lite"/>
    </source>
</evidence>
<dbReference type="Proteomes" id="UP001476798">
    <property type="component" value="Unassembled WGS sequence"/>
</dbReference>
<accession>A0ABV0PVD3</accession>
<gene>
    <name evidence="2" type="ORF">GOODEAATRI_005017</name>
</gene>
<proteinExistence type="predicted"/>
<evidence type="ECO:0000313" key="2">
    <source>
        <dbReference type="EMBL" id="MEQ2187472.1"/>
    </source>
</evidence>